<dbReference type="AlphaFoldDB" id="A0A2T1BXR6"/>
<protein>
    <recommendedName>
        <fullName evidence="1">CheW-like domain-containing protein</fullName>
    </recommendedName>
</protein>
<dbReference type="Pfam" id="PF01584">
    <property type="entry name" value="CheW"/>
    <property type="match status" value="1"/>
</dbReference>
<dbReference type="InterPro" id="IPR039315">
    <property type="entry name" value="CheW"/>
</dbReference>
<dbReference type="Proteomes" id="UP000238762">
    <property type="component" value="Unassembled WGS sequence"/>
</dbReference>
<feature type="domain" description="CheW-like" evidence="1">
    <location>
        <begin position="25"/>
        <end position="179"/>
    </location>
</feature>
<sequence>MTANTTFSRLQQLLPELFQPVAVSGDRYLRFQLTPNLPALLSMERVQEALLVPASSISLLPNMPDFTIGMMNSRDRVFCVVDLAQLLGVAPPMMNQREYQVIVVHLPDWAIASSGGMGKLLGLAVSRVRGIARLSVEQLQSIVGEFPDSLTPYLKGCVFEGKERFLVMDTNAIVTSPLLSVNPAAKSTE</sequence>
<dbReference type="InterPro" id="IPR002545">
    <property type="entry name" value="CheW-lke_dom"/>
</dbReference>
<dbReference type="SMART" id="SM00260">
    <property type="entry name" value="CheW"/>
    <property type="match status" value="1"/>
</dbReference>
<evidence type="ECO:0000313" key="3">
    <source>
        <dbReference type="Proteomes" id="UP000238762"/>
    </source>
</evidence>
<dbReference type="EMBL" id="PVWJ01000158">
    <property type="protein sequence ID" value="PSB00806.1"/>
    <property type="molecule type" value="Genomic_DNA"/>
</dbReference>
<keyword evidence="3" id="KW-1185">Reference proteome</keyword>
<organism evidence="2 3">
    <name type="scientific">Merismopedia glauca CCAP 1448/3</name>
    <dbReference type="NCBI Taxonomy" id="1296344"/>
    <lineage>
        <taxon>Bacteria</taxon>
        <taxon>Bacillati</taxon>
        <taxon>Cyanobacteriota</taxon>
        <taxon>Cyanophyceae</taxon>
        <taxon>Synechococcales</taxon>
        <taxon>Merismopediaceae</taxon>
        <taxon>Merismopedia</taxon>
    </lineage>
</organism>
<dbReference type="OrthoDB" id="483582at2"/>
<accession>A0A2T1BXR6</accession>
<reference evidence="2 3" key="1">
    <citation type="submission" date="2018-02" db="EMBL/GenBank/DDBJ databases">
        <authorList>
            <person name="Cohen D.B."/>
            <person name="Kent A.D."/>
        </authorList>
    </citation>
    <scope>NUCLEOTIDE SEQUENCE [LARGE SCALE GENOMIC DNA]</scope>
    <source>
        <strain evidence="2 3">CCAP 1448/3</strain>
    </source>
</reference>
<evidence type="ECO:0000259" key="1">
    <source>
        <dbReference type="PROSITE" id="PS50851"/>
    </source>
</evidence>
<dbReference type="PANTHER" id="PTHR22617:SF23">
    <property type="entry name" value="CHEMOTAXIS PROTEIN CHEW"/>
    <property type="match status" value="1"/>
</dbReference>
<gene>
    <name evidence="2" type="ORF">C7B64_21600</name>
</gene>
<dbReference type="PROSITE" id="PS50851">
    <property type="entry name" value="CHEW"/>
    <property type="match status" value="1"/>
</dbReference>
<dbReference type="SUPFAM" id="SSF50341">
    <property type="entry name" value="CheW-like"/>
    <property type="match status" value="1"/>
</dbReference>
<dbReference type="GO" id="GO:0007165">
    <property type="term" value="P:signal transduction"/>
    <property type="evidence" value="ECO:0007669"/>
    <property type="project" value="InterPro"/>
</dbReference>
<reference evidence="2 3" key="2">
    <citation type="submission" date="2018-03" db="EMBL/GenBank/DDBJ databases">
        <title>The ancient ancestry and fast evolution of plastids.</title>
        <authorList>
            <person name="Moore K.R."/>
            <person name="Magnabosco C."/>
            <person name="Momper L."/>
            <person name="Gold D.A."/>
            <person name="Bosak T."/>
            <person name="Fournier G.P."/>
        </authorList>
    </citation>
    <scope>NUCLEOTIDE SEQUENCE [LARGE SCALE GENOMIC DNA]</scope>
    <source>
        <strain evidence="2 3">CCAP 1448/3</strain>
    </source>
</reference>
<dbReference type="PANTHER" id="PTHR22617">
    <property type="entry name" value="CHEMOTAXIS SENSOR HISTIDINE KINASE-RELATED"/>
    <property type="match status" value="1"/>
</dbReference>
<comment type="caution">
    <text evidence="2">The sequence shown here is derived from an EMBL/GenBank/DDBJ whole genome shotgun (WGS) entry which is preliminary data.</text>
</comment>
<proteinExistence type="predicted"/>
<dbReference type="GO" id="GO:0005829">
    <property type="term" value="C:cytosol"/>
    <property type="evidence" value="ECO:0007669"/>
    <property type="project" value="TreeGrafter"/>
</dbReference>
<dbReference type="Gene3D" id="2.40.50.180">
    <property type="entry name" value="CheA-289, Domain 4"/>
    <property type="match status" value="1"/>
</dbReference>
<dbReference type="RefSeq" id="WP_106291270.1">
    <property type="nucleotide sequence ID" value="NZ_CAWNTC010000198.1"/>
</dbReference>
<evidence type="ECO:0000313" key="2">
    <source>
        <dbReference type="EMBL" id="PSB00806.1"/>
    </source>
</evidence>
<dbReference type="GO" id="GO:0006935">
    <property type="term" value="P:chemotaxis"/>
    <property type="evidence" value="ECO:0007669"/>
    <property type="project" value="InterPro"/>
</dbReference>
<dbReference type="InterPro" id="IPR036061">
    <property type="entry name" value="CheW-like_dom_sf"/>
</dbReference>
<name>A0A2T1BXR6_9CYAN</name>